<evidence type="ECO:0000313" key="3">
    <source>
        <dbReference type="Proteomes" id="UP001595699"/>
    </source>
</evidence>
<accession>A0ABV7YQY4</accession>
<feature type="transmembrane region" description="Helical" evidence="1">
    <location>
        <begin position="220"/>
        <end position="241"/>
    </location>
</feature>
<evidence type="ECO:0000256" key="1">
    <source>
        <dbReference type="SAM" id="Phobius"/>
    </source>
</evidence>
<feature type="transmembrane region" description="Helical" evidence="1">
    <location>
        <begin position="179"/>
        <end position="208"/>
    </location>
</feature>
<feature type="transmembrane region" description="Helical" evidence="1">
    <location>
        <begin position="127"/>
        <end position="146"/>
    </location>
</feature>
<organism evidence="2 3">
    <name type="scientific">Tenggerimyces flavus</name>
    <dbReference type="NCBI Taxonomy" id="1708749"/>
    <lineage>
        <taxon>Bacteria</taxon>
        <taxon>Bacillati</taxon>
        <taxon>Actinomycetota</taxon>
        <taxon>Actinomycetes</taxon>
        <taxon>Propionibacteriales</taxon>
        <taxon>Nocardioidaceae</taxon>
        <taxon>Tenggerimyces</taxon>
    </lineage>
</organism>
<keyword evidence="1" id="KW-1133">Transmembrane helix</keyword>
<feature type="transmembrane region" description="Helical" evidence="1">
    <location>
        <begin position="153"/>
        <end position="173"/>
    </location>
</feature>
<feature type="transmembrane region" description="Helical" evidence="1">
    <location>
        <begin position="24"/>
        <end position="45"/>
    </location>
</feature>
<keyword evidence="1" id="KW-0472">Membrane</keyword>
<sequence length="536" mass="59278">MNALQTLIRPSDPAAPPRVRRFDAATIALAVVTGAGIVVRIALWWQDRAFWRDELSLVQSLDTYSVPQLFGQLTDAQTAPPAWLVLVKASTWVLGDGERGYRVLPLLFGCATLVLLAILAARLVKNRWAAVVPVIVMSTVSELVFYTAQTKQYTADTFFITGLILLAVLMIQTGKGERLWYVALVVAPWFSYGAMLSVPLLAAWLAVVQLRRRQRGLAHLAVRLIIPAVSVLGAGLLSWRLTSHVNEFTSYWDYYLGPENLAHTFRWTIVVFKDLAIRELGSALWWATGLLVIAGFAVALRRGVGIGIMLVLPTVAGYLVGLLGIYPFGHRLILFCAPGLAICLGILVDAAIERARILPFKYAKPAVGVLAAAIVLATSWTTPQRLSHDLRYQFGVDDYRAAFAFVAKTWEDGDVLIVGNGDRAAARVYGPRFDLPMNRILRASPTEYKKLRVDCPTPQLRTPGAQFWFLTGDAVMMYAGVSSRTAIIAPFVPKYHVVNTRVSGLVTVQAMLPGQHRYVWPTRCLRYELVTAPVYR</sequence>
<feature type="transmembrane region" description="Helical" evidence="1">
    <location>
        <begin position="283"/>
        <end position="300"/>
    </location>
</feature>
<comment type="caution">
    <text evidence="2">The sequence shown here is derived from an EMBL/GenBank/DDBJ whole genome shotgun (WGS) entry which is preliminary data.</text>
</comment>
<keyword evidence="1" id="KW-0812">Transmembrane</keyword>
<proteinExistence type="predicted"/>
<reference evidence="3" key="1">
    <citation type="journal article" date="2019" name="Int. J. Syst. Evol. Microbiol.">
        <title>The Global Catalogue of Microorganisms (GCM) 10K type strain sequencing project: providing services to taxonomists for standard genome sequencing and annotation.</title>
        <authorList>
            <consortium name="The Broad Institute Genomics Platform"/>
            <consortium name="The Broad Institute Genome Sequencing Center for Infectious Disease"/>
            <person name="Wu L."/>
            <person name="Ma J."/>
        </authorList>
    </citation>
    <scope>NUCLEOTIDE SEQUENCE [LARGE SCALE GENOMIC DNA]</scope>
    <source>
        <strain evidence="3">CGMCC 4.7241</strain>
    </source>
</reference>
<feature type="transmembrane region" description="Helical" evidence="1">
    <location>
        <begin position="332"/>
        <end position="350"/>
    </location>
</feature>
<dbReference type="EMBL" id="JBHRZH010000056">
    <property type="protein sequence ID" value="MFC3766615.1"/>
    <property type="molecule type" value="Genomic_DNA"/>
</dbReference>
<feature type="transmembrane region" description="Helical" evidence="1">
    <location>
        <begin position="362"/>
        <end position="381"/>
    </location>
</feature>
<evidence type="ECO:0000313" key="2">
    <source>
        <dbReference type="EMBL" id="MFC3766615.1"/>
    </source>
</evidence>
<keyword evidence="3" id="KW-1185">Reference proteome</keyword>
<gene>
    <name evidence="2" type="ORF">ACFOUW_37705</name>
</gene>
<feature type="transmembrane region" description="Helical" evidence="1">
    <location>
        <begin position="307"/>
        <end position="326"/>
    </location>
</feature>
<feature type="transmembrane region" description="Helical" evidence="1">
    <location>
        <begin position="103"/>
        <end position="121"/>
    </location>
</feature>
<dbReference type="RefSeq" id="WP_205118153.1">
    <property type="nucleotide sequence ID" value="NZ_JAFBCM010000001.1"/>
</dbReference>
<dbReference type="Proteomes" id="UP001595699">
    <property type="component" value="Unassembled WGS sequence"/>
</dbReference>
<name>A0ABV7YQY4_9ACTN</name>
<protein>
    <submittedName>
        <fullName evidence="2">Glycosyltransferase family 39 protein</fullName>
    </submittedName>
</protein>